<dbReference type="Pfam" id="PF14284">
    <property type="entry name" value="PcfJ"/>
    <property type="match status" value="1"/>
</dbReference>
<dbReference type="AlphaFoldDB" id="A0A4Z0L952"/>
<comment type="caution">
    <text evidence="1">The sequence shown here is derived from an EMBL/GenBank/DDBJ whole genome shotgun (WGS) entry which is preliminary data.</text>
</comment>
<protein>
    <recommendedName>
        <fullName evidence="3">PcfJ-like protein</fullName>
    </recommendedName>
</protein>
<sequence length="459" mass="52668">METTVLTLTGNFAVKPKSAFTQLVERLFTENAKTVGNQGTLASVIGTCFASMSQTKHTWKRETFRDLLLHLEAQGCYALLRETACINTLANMAAFGNKSVREIRNWEKGAVAAEIQMSSLIRHCFARYEVPEFLETAFYEENKIHMFWYIQLGRGESVLSLKGFPVTFTRKMAHEFQNVPAHYSVAKAIRWAQAKGYGASADMAETIAWSSLNEHFEHEEFWGTVIRFLVKQETLAYNEVQEVLFYIQNQLEANKEYSMKGRNWKTLLKQSGEWHIEYAKRMDALNRADWAPSGISHFGKEVATHEETIQYNIIELISSEALYEEGHEMSHCVAEYEYDCMQGAVAIFSLRKKVSGNTEILATIEIDLYCKSIVQAKAKYNDNISLEAEGILKEWAGKEKLALDYDEYEHGNEAHIPQPAPAVFREYRAERRNDADEINWKWLFYILFALAKICIVLSK</sequence>
<name>A0A4Z0L952_9FLAO</name>
<dbReference type="Proteomes" id="UP000297407">
    <property type="component" value="Unassembled WGS sequence"/>
</dbReference>
<organism evidence="1 2">
    <name type="scientific">Flavobacterium humi</name>
    <dbReference type="NCBI Taxonomy" id="2562683"/>
    <lineage>
        <taxon>Bacteria</taxon>
        <taxon>Pseudomonadati</taxon>
        <taxon>Bacteroidota</taxon>
        <taxon>Flavobacteriia</taxon>
        <taxon>Flavobacteriales</taxon>
        <taxon>Flavobacteriaceae</taxon>
        <taxon>Flavobacterium</taxon>
    </lineage>
</organism>
<dbReference type="OrthoDB" id="8866982at2"/>
<evidence type="ECO:0008006" key="3">
    <source>
        <dbReference type="Google" id="ProtNLM"/>
    </source>
</evidence>
<evidence type="ECO:0000313" key="2">
    <source>
        <dbReference type="Proteomes" id="UP000297407"/>
    </source>
</evidence>
<evidence type="ECO:0000313" key="1">
    <source>
        <dbReference type="EMBL" id="TGD58549.1"/>
    </source>
</evidence>
<dbReference type="InterPro" id="IPR025586">
    <property type="entry name" value="PcfJ"/>
</dbReference>
<proteinExistence type="predicted"/>
<dbReference type="RefSeq" id="WP_135525809.1">
    <property type="nucleotide sequence ID" value="NZ_SRLH01000003.1"/>
</dbReference>
<dbReference type="EMBL" id="SRLH01000003">
    <property type="protein sequence ID" value="TGD58549.1"/>
    <property type="molecule type" value="Genomic_DNA"/>
</dbReference>
<keyword evidence="2" id="KW-1185">Reference proteome</keyword>
<gene>
    <name evidence="1" type="ORF">E4635_06450</name>
</gene>
<reference evidence="1 2" key="1">
    <citation type="submission" date="2019-04" db="EMBL/GenBank/DDBJ databases">
        <title>Flavobacterium sp. strain DS2-A Genome sequencing and assembly.</title>
        <authorList>
            <person name="Kim I."/>
        </authorList>
    </citation>
    <scope>NUCLEOTIDE SEQUENCE [LARGE SCALE GENOMIC DNA]</scope>
    <source>
        <strain evidence="1 2">DS2-A</strain>
    </source>
</reference>
<accession>A0A4Z0L952</accession>